<dbReference type="Proteomes" id="UP000094271">
    <property type="component" value="Unassembled WGS sequence"/>
</dbReference>
<feature type="transmembrane region" description="Helical" evidence="1">
    <location>
        <begin position="43"/>
        <end position="63"/>
    </location>
</feature>
<keyword evidence="1" id="KW-0812">Transmembrane</keyword>
<dbReference type="RefSeq" id="WP_069431958.1">
    <property type="nucleotide sequence ID" value="NZ_MEHA01000020.1"/>
</dbReference>
<evidence type="ECO:0000313" key="2">
    <source>
        <dbReference type="EMBL" id="ODR47493.1"/>
    </source>
</evidence>
<evidence type="ECO:0000256" key="1">
    <source>
        <dbReference type="SAM" id="Phobius"/>
    </source>
</evidence>
<organism evidence="2 3">
    <name type="scientific">Eisenbergiella tayi</name>
    <dbReference type="NCBI Taxonomy" id="1432052"/>
    <lineage>
        <taxon>Bacteria</taxon>
        <taxon>Bacillati</taxon>
        <taxon>Bacillota</taxon>
        <taxon>Clostridia</taxon>
        <taxon>Lachnospirales</taxon>
        <taxon>Lachnospiraceae</taxon>
        <taxon>Eisenbergiella</taxon>
    </lineage>
</organism>
<dbReference type="InterPro" id="IPR009825">
    <property type="entry name" value="ECF_substrate-spec-like"/>
</dbReference>
<dbReference type="Pfam" id="PF07155">
    <property type="entry name" value="ECF-ribofla_trS"/>
    <property type="match status" value="1"/>
</dbReference>
<comment type="caution">
    <text evidence="2">The sequence shown here is derived from an EMBL/GenBank/DDBJ whole genome shotgun (WGS) entry which is preliminary data.</text>
</comment>
<protein>
    <recommendedName>
        <fullName evidence="4">ECF transporter S component</fullName>
    </recommendedName>
</protein>
<dbReference type="EMBL" id="MEHA01000020">
    <property type="protein sequence ID" value="ODR47493.1"/>
    <property type="molecule type" value="Genomic_DNA"/>
</dbReference>
<accession>A0A1E3UCI6</accession>
<dbReference type="AlphaFoldDB" id="A0A1E3UCI6"/>
<evidence type="ECO:0000313" key="3">
    <source>
        <dbReference type="Proteomes" id="UP000094271"/>
    </source>
</evidence>
<evidence type="ECO:0008006" key="4">
    <source>
        <dbReference type="Google" id="ProtNLM"/>
    </source>
</evidence>
<name>A0A1E3UCI6_9FIRM</name>
<dbReference type="GO" id="GO:0016020">
    <property type="term" value="C:membrane"/>
    <property type="evidence" value="ECO:0007669"/>
    <property type="project" value="InterPro"/>
</dbReference>
<keyword evidence="1" id="KW-1133">Transmembrane helix</keyword>
<keyword evidence="1" id="KW-0472">Membrane</keyword>
<gene>
    <name evidence="2" type="ORF">BEI59_22745</name>
</gene>
<proteinExistence type="predicted"/>
<feature type="transmembrane region" description="Helical" evidence="1">
    <location>
        <begin position="12"/>
        <end position="31"/>
    </location>
</feature>
<dbReference type="Gene3D" id="1.10.1760.20">
    <property type="match status" value="1"/>
</dbReference>
<reference evidence="2 3" key="1">
    <citation type="submission" date="2016-08" db="EMBL/GenBank/DDBJ databases">
        <authorList>
            <person name="Seilhamer J.J."/>
        </authorList>
    </citation>
    <scope>NUCLEOTIDE SEQUENCE [LARGE SCALE GENOMIC DNA]</scope>
    <source>
        <strain evidence="2 3">NML150140-1</strain>
    </source>
</reference>
<sequence length="64" mass="6694">MEKKITLKQIAMVGVMAAAVYVASAFLQIPIPTAIDNTRLHMGNVMCLLSGLLLGPVQGGLVGK</sequence>